<accession>A0ABP6XY40</accession>
<dbReference type="RefSeq" id="WP_217212941.1">
    <property type="nucleotide sequence ID" value="NZ_BAABCE010000013.1"/>
</dbReference>
<dbReference type="SMART" id="SM00257">
    <property type="entry name" value="LysM"/>
    <property type="match status" value="1"/>
</dbReference>
<proteinExistence type="predicted"/>
<dbReference type="CDD" id="cd00118">
    <property type="entry name" value="LysM"/>
    <property type="match status" value="1"/>
</dbReference>
<dbReference type="Pfam" id="PF01476">
    <property type="entry name" value="LysM"/>
    <property type="match status" value="1"/>
</dbReference>
<keyword evidence="3" id="KW-1185">Reference proteome</keyword>
<feature type="domain" description="LysM" evidence="1">
    <location>
        <begin position="6"/>
        <end position="50"/>
    </location>
</feature>
<organism evidence="2 3">
    <name type="scientific">Streptomyces osmaniensis</name>
    <dbReference type="NCBI Taxonomy" id="593134"/>
    <lineage>
        <taxon>Bacteria</taxon>
        <taxon>Bacillati</taxon>
        <taxon>Actinomycetota</taxon>
        <taxon>Actinomycetes</taxon>
        <taxon>Kitasatosporales</taxon>
        <taxon>Streptomycetaceae</taxon>
        <taxon>Streptomyces</taxon>
    </lineage>
</organism>
<name>A0ABP6XY40_9ACTN</name>
<dbReference type="PANTHER" id="PTHR33734:SF22">
    <property type="entry name" value="MEMBRANE-BOUND LYTIC MUREIN TRANSGLYCOSYLASE D"/>
    <property type="match status" value="1"/>
</dbReference>
<evidence type="ECO:0000313" key="3">
    <source>
        <dbReference type="Proteomes" id="UP001500707"/>
    </source>
</evidence>
<comment type="caution">
    <text evidence="2">The sequence shown here is derived from an EMBL/GenBank/DDBJ whole genome shotgun (WGS) entry which is preliminary data.</text>
</comment>
<evidence type="ECO:0000259" key="1">
    <source>
        <dbReference type="PROSITE" id="PS51782"/>
    </source>
</evidence>
<reference evidence="3" key="1">
    <citation type="journal article" date="2019" name="Int. J. Syst. Evol. Microbiol.">
        <title>The Global Catalogue of Microorganisms (GCM) 10K type strain sequencing project: providing services to taxonomists for standard genome sequencing and annotation.</title>
        <authorList>
            <consortium name="The Broad Institute Genomics Platform"/>
            <consortium name="The Broad Institute Genome Sequencing Center for Infectious Disease"/>
            <person name="Wu L."/>
            <person name="Ma J."/>
        </authorList>
    </citation>
    <scope>NUCLEOTIDE SEQUENCE [LARGE SCALE GENOMIC DNA]</scope>
    <source>
        <strain evidence="3">JCM 17656</strain>
    </source>
</reference>
<sequence>MNGEDTFHTVRTGDTLWDLANRFGTTVEQLQAWNKIRDPNKIKIGQRLLVSKAESEAESAG</sequence>
<evidence type="ECO:0000313" key="2">
    <source>
        <dbReference type="EMBL" id="GAA3572397.1"/>
    </source>
</evidence>
<dbReference type="Proteomes" id="UP001500707">
    <property type="component" value="Unassembled WGS sequence"/>
</dbReference>
<dbReference type="PROSITE" id="PS51782">
    <property type="entry name" value="LYSM"/>
    <property type="match status" value="1"/>
</dbReference>
<dbReference type="InterPro" id="IPR018392">
    <property type="entry name" value="LysM"/>
</dbReference>
<protein>
    <recommendedName>
        <fullName evidence="1">LysM domain-containing protein</fullName>
    </recommendedName>
</protein>
<dbReference type="PANTHER" id="PTHR33734">
    <property type="entry name" value="LYSM DOMAIN-CONTAINING GPI-ANCHORED PROTEIN 2"/>
    <property type="match status" value="1"/>
</dbReference>
<gene>
    <name evidence="2" type="ORF">GCM10022295_62640</name>
</gene>
<dbReference type="EMBL" id="BAABCE010000013">
    <property type="protein sequence ID" value="GAA3572397.1"/>
    <property type="molecule type" value="Genomic_DNA"/>
</dbReference>